<reference evidence="1" key="2">
    <citation type="submission" date="2020-09" db="EMBL/GenBank/DDBJ databases">
        <authorList>
            <person name="Sun Q."/>
            <person name="Kim S."/>
        </authorList>
    </citation>
    <scope>NUCLEOTIDE SEQUENCE</scope>
    <source>
        <strain evidence="1">KCTC 12711</strain>
    </source>
</reference>
<keyword evidence="2" id="KW-1185">Reference proteome</keyword>
<dbReference type="AlphaFoldDB" id="A0A918RXP1"/>
<reference evidence="1" key="1">
    <citation type="journal article" date="2014" name="Int. J. Syst. Evol. Microbiol.">
        <title>Complete genome sequence of Corynebacterium casei LMG S-19264T (=DSM 44701T), isolated from a smear-ripened cheese.</title>
        <authorList>
            <consortium name="US DOE Joint Genome Institute (JGI-PGF)"/>
            <person name="Walter F."/>
            <person name="Albersmeier A."/>
            <person name="Kalinowski J."/>
            <person name="Ruckert C."/>
        </authorList>
    </citation>
    <scope>NUCLEOTIDE SEQUENCE</scope>
    <source>
        <strain evidence="1">KCTC 12711</strain>
    </source>
</reference>
<name>A0A918RXP1_9GAMM</name>
<sequence length="136" mass="15759">MKVIEDHRTIDAQCNECLKVHESYSGSIVNDESQFSEYLISLDPQHSNRFLLFIKINRETDYIVCGLLVSLEDQAILTYKDKYPLVVDGFDWLLETLPRVEVLEKGFDEVVFGIFKEVLIKNDSRISGVLKKWADQ</sequence>
<protein>
    <submittedName>
        <fullName evidence="1">Uncharacterized protein</fullName>
    </submittedName>
</protein>
<dbReference type="Proteomes" id="UP000614811">
    <property type="component" value="Unassembled WGS sequence"/>
</dbReference>
<organism evidence="1 2">
    <name type="scientific">Arenicella chitinivorans</name>
    <dbReference type="NCBI Taxonomy" id="1329800"/>
    <lineage>
        <taxon>Bacteria</taxon>
        <taxon>Pseudomonadati</taxon>
        <taxon>Pseudomonadota</taxon>
        <taxon>Gammaproteobacteria</taxon>
        <taxon>Arenicellales</taxon>
        <taxon>Arenicellaceae</taxon>
        <taxon>Arenicella</taxon>
    </lineage>
</organism>
<evidence type="ECO:0000313" key="1">
    <source>
        <dbReference type="EMBL" id="GHA15076.1"/>
    </source>
</evidence>
<proteinExistence type="predicted"/>
<dbReference type="EMBL" id="BMXA01000005">
    <property type="protein sequence ID" value="GHA15076.1"/>
    <property type="molecule type" value="Genomic_DNA"/>
</dbReference>
<evidence type="ECO:0000313" key="2">
    <source>
        <dbReference type="Proteomes" id="UP000614811"/>
    </source>
</evidence>
<gene>
    <name evidence="1" type="ORF">GCM10008090_25790</name>
</gene>
<accession>A0A918RXP1</accession>
<comment type="caution">
    <text evidence="1">The sequence shown here is derived from an EMBL/GenBank/DDBJ whole genome shotgun (WGS) entry which is preliminary data.</text>
</comment>
<dbReference type="RefSeq" id="WP_189401949.1">
    <property type="nucleotide sequence ID" value="NZ_BMXA01000005.1"/>
</dbReference>